<evidence type="ECO:0000259" key="1">
    <source>
        <dbReference type="Pfam" id="PF17885"/>
    </source>
</evidence>
<name>A0A117MK41_9ACTN</name>
<evidence type="ECO:0000313" key="3">
    <source>
        <dbReference type="Proteomes" id="UP000053244"/>
    </source>
</evidence>
<dbReference type="PRINTS" id="PR00420">
    <property type="entry name" value="RNGMNOXGNASE"/>
</dbReference>
<feature type="domain" description="Styrene monooxygenase StyA putative substrate binding" evidence="1">
    <location>
        <begin position="148"/>
        <end position="260"/>
    </location>
</feature>
<comment type="caution">
    <text evidence="2">The sequence shown here is derived from an EMBL/GenBank/DDBJ whole genome shotgun (WGS) entry which is preliminary data.</text>
</comment>
<protein>
    <submittedName>
        <fullName evidence="2">Oxygenase</fullName>
    </submittedName>
</protein>
<dbReference type="EMBL" id="LLZH01000348">
    <property type="protein sequence ID" value="KUL21757.1"/>
    <property type="molecule type" value="Genomic_DNA"/>
</dbReference>
<dbReference type="Proteomes" id="UP000053244">
    <property type="component" value="Unassembled WGS sequence"/>
</dbReference>
<dbReference type="InterPro" id="IPR041654">
    <property type="entry name" value="StyA_sbd"/>
</dbReference>
<proteinExistence type="predicted"/>
<dbReference type="AlphaFoldDB" id="A0A117MK41"/>
<evidence type="ECO:0000313" key="2">
    <source>
        <dbReference type="EMBL" id="KUL21757.1"/>
    </source>
</evidence>
<gene>
    <name evidence="2" type="ORF">ADL15_49885</name>
</gene>
<dbReference type="RefSeq" id="WP_067708304.1">
    <property type="nucleotide sequence ID" value="NZ_LLZH01000348.1"/>
</dbReference>
<dbReference type="Gene3D" id="3.50.50.60">
    <property type="entry name" value="FAD/NAD(P)-binding domain"/>
    <property type="match status" value="2"/>
</dbReference>
<dbReference type="Pfam" id="PF17885">
    <property type="entry name" value="Smoa_sbd"/>
    <property type="match status" value="1"/>
</dbReference>
<accession>A0A117MK41</accession>
<dbReference type="OrthoDB" id="3414915at2"/>
<organism evidence="2 3">
    <name type="scientific">Actinoplanes awajinensis subsp. mycoplanecinus</name>
    <dbReference type="NCBI Taxonomy" id="135947"/>
    <lineage>
        <taxon>Bacteria</taxon>
        <taxon>Bacillati</taxon>
        <taxon>Actinomycetota</taxon>
        <taxon>Actinomycetes</taxon>
        <taxon>Micromonosporales</taxon>
        <taxon>Micromonosporaceae</taxon>
        <taxon>Actinoplanes</taxon>
    </lineage>
</organism>
<reference evidence="2 3" key="1">
    <citation type="submission" date="2015-10" db="EMBL/GenBank/DDBJ databases">
        <authorList>
            <person name="Gilbert D.G."/>
        </authorList>
    </citation>
    <scope>NUCLEOTIDE SEQUENCE [LARGE SCALE GENOMIC DNA]</scope>
    <source>
        <strain evidence="2 3">NRRL B-16712</strain>
    </source>
</reference>
<keyword evidence="3" id="KW-1185">Reference proteome</keyword>
<sequence length="417" mass="45464">MRKILIVGAGQAGLQLALSLRAEGYEVTLMSARTPEEIRTGWPTSTQAMFHLALETERAYGLNHWENETPAINGLRVALSAPPGQLALEITAPLDRPAQSTDQRIKMARWLQDAEERGVDVIYNAVTTQDLDAITQLGRYDLTVVAAGKGDLVAMFDRDPSRSQYSEPQRGLAVAYVHGLDPDPKWPVPHVGFHAVPGLGELFVIPALTHTGPCDILFWEAVPGGPLDRWAGNTGRMAPEQHLGITLDLIREYLPWVHERAGNVRLTDAKATLHGRYTPTVRRPVAHLPGGGKVLGLADVVIANDPITGQGSNTAAKAAHHYLQAILARGDQPFDEQWMTDTFEAFWTAHGMAVTGWTNAMLQPLPPHVQQLLGAASQNEQIARRFAAGFVDPNDFLNWFVDPEKASAYLAEVNGAG</sequence>
<dbReference type="Gene3D" id="3.40.50.720">
    <property type="entry name" value="NAD(P)-binding Rossmann-like Domain"/>
    <property type="match status" value="1"/>
</dbReference>
<dbReference type="Gene3D" id="6.10.250.650">
    <property type="match status" value="1"/>
</dbReference>
<dbReference type="InterPro" id="IPR036188">
    <property type="entry name" value="FAD/NAD-bd_sf"/>
</dbReference>
<dbReference type="SUPFAM" id="SSF51905">
    <property type="entry name" value="FAD/NAD(P)-binding domain"/>
    <property type="match status" value="1"/>
</dbReference>